<sequence>MSQVSLEALLSQAVDVARSTRRDEAPSPCVDCKSEVAILPLRYAVVTSEDPEMLAALAPDLPHNLGLGLPALQAKGVRYAVRAMRQGYLYAFIKRLGKWNCESAWRATGTGVFSPFWPYSPDSQYAPEPRRLLGYGGWTILFKAPEDIQEARLLFTPDVLTERMLDKLRDTDSLRNKLQAFDIKEIASSCSFAPDLLDMSSTNNGIAESIAAAHTRLAPTLADQLYSDPDYHHAPQLVASDLRPTVTRARGAAIVLRDPIGITQQLNAWRNEAVETLKDYLNRGGANNGISNERKILVAQAFGDVRNQFEERSAALEAQHYIEIERDKVFNPEMARGRNWILDEAQQKRWEAAAQEHVRNYEATIRARVQAKLDSGEYRARFESKYVTPPDPKAALQIYAMKQALAGFETQCRIVEQEAARRALPYEVWLQSEQLLDGLDVYDDADLASGWRFAGQTGLCVFGAEGCESSANVIQEWWQGGVRDRKNLALRSFGLNQDAILAEMDRIRESAKSEPALAAGETIYQYTRTGLEMAKTLAQLFDKANSVYEALDKSNKAGLSGGVLAWYASLGRQTLRHASQGNEWFVHRATRSWLAASIGERAVNLRLEDLQAIGHSADRTVMRSQIKQNVQFAFATELVDARSSEFYKVRASGWLLLLEAGLLGLRMHSLPQDDRQRAELAAAVLTAGAAGIEMLACGTELVLRHFNPGSTTGVGATVFLGRLRLWGGALATAGSVVLLTYEWEELMTATAERQVVLAGAYGIRFSVAIALTLSQAGLAIATAGPMFKILAERAVSSSASLIYRASAELSAILSRRSVTLFLKRVLFRGTLVLGAVTMVIAIFEDDALEKWSKRTLYRGPKFANEKLFESLEKELGALYGAVREVL</sequence>
<protein>
    <recommendedName>
        <fullName evidence="1">Toxin VasX N-terminal region domain-containing protein</fullName>
    </recommendedName>
</protein>
<evidence type="ECO:0000313" key="3">
    <source>
        <dbReference type="Proteomes" id="UP000507140"/>
    </source>
</evidence>
<dbReference type="InterPro" id="IPR046864">
    <property type="entry name" value="VasX_N"/>
</dbReference>
<feature type="domain" description="Toxin VasX N-terminal region" evidence="1">
    <location>
        <begin position="29"/>
        <end position="189"/>
    </location>
</feature>
<comment type="caution">
    <text evidence="2">The sequence shown here is derived from an EMBL/GenBank/DDBJ whole genome shotgun (WGS) entry which is preliminary data.</text>
</comment>
<keyword evidence="3" id="KW-1185">Reference proteome</keyword>
<proteinExistence type="predicted"/>
<dbReference type="Proteomes" id="UP000507140">
    <property type="component" value="Unassembled WGS sequence"/>
</dbReference>
<dbReference type="NCBIfam" id="NF041559">
    <property type="entry name" value="BTH_I2691_fam"/>
    <property type="match status" value="1"/>
</dbReference>
<dbReference type="Pfam" id="PF20249">
    <property type="entry name" value="VasX_N"/>
    <property type="match status" value="1"/>
</dbReference>
<organism evidence="2 3">
    <name type="scientific">Achromobacter mucicolens</name>
    <dbReference type="NCBI Taxonomy" id="1389922"/>
    <lineage>
        <taxon>Bacteria</taxon>
        <taxon>Pseudomonadati</taxon>
        <taxon>Pseudomonadota</taxon>
        <taxon>Betaproteobacteria</taxon>
        <taxon>Burkholderiales</taxon>
        <taxon>Alcaligenaceae</taxon>
        <taxon>Achromobacter</taxon>
    </lineage>
</organism>
<dbReference type="CDD" id="cd20707">
    <property type="entry name" value="MIX_III"/>
    <property type="match status" value="1"/>
</dbReference>
<name>A0ABM8L8G5_9BURK</name>
<reference evidence="2 3" key="1">
    <citation type="submission" date="2020-04" db="EMBL/GenBank/DDBJ databases">
        <authorList>
            <person name="De Canck E."/>
        </authorList>
    </citation>
    <scope>NUCLEOTIDE SEQUENCE [LARGE SCALE GENOMIC DNA]</scope>
    <source>
        <strain evidence="2 3">LMG 3415</strain>
    </source>
</reference>
<accession>A0ABM8L8G5</accession>
<dbReference type="InterPro" id="IPR048126">
    <property type="entry name" value="Toxin_VasX"/>
</dbReference>
<dbReference type="EMBL" id="CADIKR010000001">
    <property type="protein sequence ID" value="CAB3829509.1"/>
    <property type="molecule type" value="Genomic_DNA"/>
</dbReference>
<evidence type="ECO:0000313" key="2">
    <source>
        <dbReference type="EMBL" id="CAB3829509.1"/>
    </source>
</evidence>
<dbReference type="RefSeq" id="WP_180097802.1">
    <property type="nucleotide sequence ID" value="NZ_CADIKR010000001.1"/>
</dbReference>
<evidence type="ECO:0000259" key="1">
    <source>
        <dbReference type="Pfam" id="PF20249"/>
    </source>
</evidence>
<gene>
    <name evidence="2" type="ORF">LMG3415_00843</name>
</gene>